<dbReference type="KEGG" id="spar:SPRG_14338"/>
<dbReference type="InterPro" id="IPR018490">
    <property type="entry name" value="cNMP-bd_dom_sf"/>
</dbReference>
<dbReference type="Gene3D" id="2.60.120.10">
    <property type="entry name" value="Jelly Rolls"/>
    <property type="match status" value="1"/>
</dbReference>
<dbReference type="InterPro" id="IPR014710">
    <property type="entry name" value="RmlC-like_jellyroll"/>
</dbReference>
<evidence type="ECO:0000259" key="1">
    <source>
        <dbReference type="PROSITE" id="PS50042"/>
    </source>
</evidence>
<dbReference type="PROSITE" id="PS50042">
    <property type="entry name" value="CNMP_BINDING_3"/>
    <property type="match status" value="1"/>
</dbReference>
<dbReference type="CDD" id="cd00038">
    <property type="entry name" value="CAP_ED"/>
    <property type="match status" value="1"/>
</dbReference>
<dbReference type="SUPFAM" id="SSF51206">
    <property type="entry name" value="cAMP-binding domain-like"/>
    <property type="match status" value="1"/>
</dbReference>
<gene>
    <name evidence="2" type="ORF">SPRG_14338</name>
</gene>
<accession>A0A067C1M3</accession>
<organism evidence="2 3">
    <name type="scientific">Saprolegnia parasitica (strain CBS 223.65)</name>
    <dbReference type="NCBI Taxonomy" id="695850"/>
    <lineage>
        <taxon>Eukaryota</taxon>
        <taxon>Sar</taxon>
        <taxon>Stramenopiles</taxon>
        <taxon>Oomycota</taxon>
        <taxon>Saprolegniomycetes</taxon>
        <taxon>Saprolegniales</taxon>
        <taxon>Saprolegniaceae</taxon>
        <taxon>Saprolegnia</taxon>
    </lineage>
</organism>
<evidence type="ECO:0000313" key="3">
    <source>
        <dbReference type="Proteomes" id="UP000030745"/>
    </source>
</evidence>
<dbReference type="RefSeq" id="XP_012208856.1">
    <property type="nucleotide sequence ID" value="XM_012353466.1"/>
</dbReference>
<reference evidence="2 3" key="1">
    <citation type="journal article" date="2013" name="PLoS Genet.">
        <title>Distinctive expansion of potential virulence genes in the genome of the oomycete fish pathogen Saprolegnia parasitica.</title>
        <authorList>
            <person name="Jiang R.H."/>
            <person name="de Bruijn I."/>
            <person name="Haas B.J."/>
            <person name="Belmonte R."/>
            <person name="Lobach L."/>
            <person name="Christie J."/>
            <person name="van den Ackerveken G."/>
            <person name="Bottin A."/>
            <person name="Bulone V."/>
            <person name="Diaz-Moreno S.M."/>
            <person name="Dumas B."/>
            <person name="Fan L."/>
            <person name="Gaulin E."/>
            <person name="Govers F."/>
            <person name="Grenville-Briggs L.J."/>
            <person name="Horner N.R."/>
            <person name="Levin J.Z."/>
            <person name="Mammella M."/>
            <person name="Meijer H.J."/>
            <person name="Morris P."/>
            <person name="Nusbaum C."/>
            <person name="Oome S."/>
            <person name="Phillips A.J."/>
            <person name="van Rooyen D."/>
            <person name="Rzeszutek E."/>
            <person name="Saraiva M."/>
            <person name="Secombes C.J."/>
            <person name="Seidl M.F."/>
            <person name="Snel B."/>
            <person name="Stassen J.H."/>
            <person name="Sykes S."/>
            <person name="Tripathy S."/>
            <person name="van den Berg H."/>
            <person name="Vega-Arreguin J.C."/>
            <person name="Wawra S."/>
            <person name="Young S.K."/>
            <person name="Zeng Q."/>
            <person name="Dieguez-Uribeondo J."/>
            <person name="Russ C."/>
            <person name="Tyler B.M."/>
            <person name="van West P."/>
        </authorList>
    </citation>
    <scope>NUCLEOTIDE SEQUENCE [LARGE SCALE GENOMIC DNA]</scope>
    <source>
        <strain evidence="2 3">CBS 223.65</strain>
    </source>
</reference>
<feature type="domain" description="Cyclic nucleotide-binding" evidence="1">
    <location>
        <begin position="114"/>
        <end position="185"/>
    </location>
</feature>
<dbReference type="AlphaFoldDB" id="A0A067C1M3"/>
<dbReference type="EMBL" id="KK583312">
    <property type="protein sequence ID" value="KDO20466.1"/>
    <property type="molecule type" value="Genomic_DNA"/>
</dbReference>
<proteinExistence type="predicted"/>
<keyword evidence="3" id="KW-1185">Reference proteome</keyword>
<name>A0A067C1M3_SAPPC</name>
<sequence length="205" mass="22663">MNASSVVMPVPDSAEPKAADEARLPVLAATKATVTDAELDDMRAKIRVHIGESIRVARAQKRRQHRRICGLSRADVYEWVRSVLCCSDVDAATTTDDSDAKILSTKKFLSGVEEFACLTDRELSQLARLTELRTFRRDDVVLLSEDKADGLYIILSGKASRCVLSEGSMDMAIEPEMLMYQETFGMDVSPTIDKDVENIETSITA</sequence>
<feature type="non-terminal residue" evidence="2">
    <location>
        <position position="205"/>
    </location>
</feature>
<dbReference type="Proteomes" id="UP000030745">
    <property type="component" value="Unassembled WGS sequence"/>
</dbReference>
<protein>
    <recommendedName>
        <fullName evidence="1">Cyclic nucleotide-binding domain-containing protein</fullName>
    </recommendedName>
</protein>
<dbReference type="GeneID" id="24136147"/>
<dbReference type="VEuPathDB" id="FungiDB:SPRG_14338"/>
<dbReference type="InterPro" id="IPR000595">
    <property type="entry name" value="cNMP-bd_dom"/>
</dbReference>
<dbReference type="OrthoDB" id="73919at2759"/>
<evidence type="ECO:0000313" key="2">
    <source>
        <dbReference type="EMBL" id="KDO20466.1"/>
    </source>
</evidence>